<dbReference type="AlphaFoldDB" id="A0A1I1RP43"/>
<dbReference type="OrthoDB" id="6313062at2"/>
<sequence>MTNKKTISIFVFSFIVPLVLAYIVLKLNLIPTNTVNQGEFLTEEIKLQHWSEIKPKAWSIGLVEGGECNTACLNHREEVKNLYLALGKNQGKVDLVLIGEQGTKDLKFKNYKYTAKHLKSNSLYLIDHMGLVVLAYPVVQDIQTNRVTNKGLMKDLKKLLNYARNS</sequence>
<evidence type="ECO:0008006" key="3">
    <source>
        <dbReference type="Google" id="ProtNLM"/>
    </source>
</evidence>
<name>A0A1I1RP43_9GAMM</name>
<organism evidence="1 2">
    <name type="scientific">Pseudoalteromonas denitrificans DSM 6059</name>
    <dbReference type="NCBI Taxonomy" id="1123010"/>
    <lineage>
        <taxon>Bacteria</taxon>
        <taxon>Pseudomonadati</taxon>
        <taxon>Pseudomonadota</taxon>
        <taxon>Gammaproteobacteria</taxon>
        <taxon>Alteromonadales</taxon>
        <taxon>Pseudoalteromonadaceae</taxon>
        <taxon>Pseudoalteromonas</taxon>
    </lineage>
</organism>
<dbReference type="RefSeq" id="WP_091989557.1">
    <property type="nucleotide sequence ID" value="NZ_FOLO01000051.1"/>
</dbReference>
<keyword evidence="2" id="KW-1185">Reference proteome</keyword>
<reference evidence="1 2" key="1">
    <citation type="submission" date="2016-10" db="EMBL/GenBank/DDBJ databases">
        <authorList>
            <person name="de Groot N.N."/>
        </authorList>
    </citation>
    <scope>NUCLEOTIDE SEQUENCE [LARGE SCALE GENOMIC DNA]</scope>
    <source>
        <strain evidence="1 2">DSM 6059</strain>
    </source>
</reference>
<protein>
    <recommendedName>
        <fullName evidence="3">Transmembrane cytochrome oxidase associated protein</fullName>
    </recommendedName>
</protein>
<evidence type="ECO:0000313" key="1">
    <source>
        <dbReference type="EMBL" id="SFD36109.1"/>
    </source>
</evidence>
<dbReference type="EMBL" id="FOLO01000051">
    <property type="protein sequence ID" value="SFD36109.1"/>
    <property type="molecule type" value="Genomic_DNA"/>
</dbReference>
<proteinExistence type="predicted"/>
<dbReference type="Proteomes" id="UP000198862">
    <property type="component" value="Unassembled WGS sequence"/>
</dbReference>
<evidence type="ECO:0000313" key="2">
    <source>
        <dbReference type="Proteomes" id="UP000198862"/>
    </source>
</evidence>
<gene>
    <name evidence="1" type="ORF">SAMN02745724_04295</name>
</gene>
<dbReference type="STRING" id="1123010.SAMN02745724_04295"/>
<accession>A0A1I1RP43</accession>